<comment type="caution">
    <text evidence="2">The sequence shown here is derived from an EMBL/GenBank/DDBJ whole genome shotgun (WGS) entry which is preliminary data.</text>
</comment>
<organism evidence="2 3">
    <name type="scientific">Cutaneotrichosporon spelunceum</name>
    <dbReference type="NCBI Taxonomy" id="1672016"/>
    <lineage>
        <taxon>Eukaryota</taxon>
        <taxon>Fungi</taxon>
        <taxon>Dikarya</taxon>
        <taxon>Basidiomycota</taxon>
        <taxon>Agaricomycotina</taxon>
        <taxon>Tremellomycetes</taxon>
        <taxon>Trichosporonales</taxon>
        <taxon>Trichosporonaceae</taxon>
        <taxon>Cutaneotrichosporon</taxon>
    </lineage>
</organism>
<keyword evidence="1" id="KW-1133">Transmembrane helix</keyword>
<evidence type="ECO:0000313" key="2">
    <source>
        <dbReference type="EMBL" id="GMK57551.1"/>
    </source>
</evidence>
<dbReference type="AlphaFoldDB" id="A0AAD3TVB3"/>
<dbReference type="EMBL" id="BTCM01000004">
    <property type="protein sequence ID" value="GMK57551.1"/>
    <property type="molecule type" value="Genomic_DNA"/>
</dbReference>
<keyword evidence="1" id="KW-0812">Transmembrane</keyword>
<keyword evidence="1" id="KW-0472">Membrane</keyword>
<sequence>MGMLIVNNIMIIGFHMSMGAKILNTLSDHSTCTVAFHGIAAVIGIVVSTPRTLSHVTSMGVFSAVCMGIAIVLCLAFAGIEPYPGAKYPALGAVYTKAGPGSPGLVHGFNAVLSITFLWRQILYPCFIAEMKEPRGFPKALAALTVLEMVLFLVVSVVGYHYLEQYAEAPMVGSLLDVKHRKAVFSFVIVPTVIIGAIYSNVTVKHSNTAVGRVWWIAITEVVWAIGFVLGNVILSMGDPRSILSAAFDSFFGFIFWSAAYFHLYRGCLFKGVFQTLMTLLNIFVFLFGLFILGPGMYTTVEAIIIDYSGPVKSPFACENNDL</sequence>
<feature type="transmembrane region" description="Helical" evidence="1">
    <location>
        <begin position="26"/>
        <end position="47"/>
    </location>
</feature>
<keyword evidence="3" id="KW-1185">Reference proteome</keyword>
<feature type="transmembrane region" description="Helical" evidence="1">
    <location>
        <begin position="100"/>
        <end position="119"/>
    </location>
</feature>
<evidence type="ECO:0008006" key="4">
    <source>
        <dbReference type="Google" id="ProtNLM"/>
    </source>
</evidence>
<gene>
    <name evidence="2" type="ORF">CspeluHIS016_0403850</name>
</gene>
<feature type="transmembrane region" description="Helical" evidence="1">
    <location>
        <begin position="277"/>
        <end position="298"/>
    </location>
</feature>
<evidence type="ECO:0000256" key="1">
    <source>
        <dbReference type="SAM" id="Phobius"/>
    </source>
</evidence>
<feature type="transmembrane region" description="Helical" evidence="1">
    <location>
        <begin position="243"/>
        <end position="265"/>
    </location>
</feature>
<proteinExistence type="predicted"/>
<feature type="transmembrane region" description="Helical" evidence="1">
    <location>
        <begin position="140"/>
        <end position="163"/>
    </location>
</feature>
<name>A0AAD3TVB3_9TREE</name>
<accession>A0AAD3TVB3</accession>
<protein>
    <recommendedName>
        <fullName evidence="4">Amino acid transporter transmembrane domain-containing protein</fullName>
    </recommendedName>
</protein>
<feature type="transmembrane region" description="Helical" evidence="1">
    <location>
        <begin position="214"/>
        <end position="237"/>
    </location>
</feature>
<reference evidence="2" key="1">
    <citation type="journal article" date="2023" name="BMC Genomics">
        <title>Chromosome-level genome assemblies of Cutaneotrichosporon spp. (Trichosporonales, Basidiomycota) reveal imbalanced evolution between nucleotide sequences and chromosome synteny.</title>
        <authorList>
            <person name="Kobayashi Y."/>
            <person name="Kayamori A."/>
            <person name="Aoki K."/>
            <person name="Shiwa Y."/>
            <person name="Matsutani M."/>
            <person name="Fujita N."/>
            <person name="Sugita T."/>
            <person name="Iwasaki W."/>
            <person name="Tanaka N."/>
            <person name="Takashima M."/>
        </authorList>
    </citation>
    <scope>NUCLEOTIDE SEQUENCE</scope>
    <source>
        <strain evidence="2">HIS016</strain>
    </source>
</reference>
<reference evidence="2" key="2">
    <citation type="submission" date="2023-06" db="EMBL/GenBank/DDBJ databases">
        <authorList>
            <person name="Kobayashi Y."/>
            <person name="Kayamori A."/>
            <person name="Aoki K."/>
            <person name="Shiwa Y."/>
            <person name="Fujita N."/>
            <person name="Sugita T."/>
            <person name="Iwasaki W."/>
            <person name="Tanaka N."/>
            <person name="Takashima M."/>
        </authorList>
    </citation>
    <scope>NUCLEOTIDE SEQUENCE</scope>
    <source>
        <strain evidence="2">HIS016</strain>
    </source>
</reference>
<feature type="transmembrane region" description="Helical" evidence="1">
    <location>
        <begin position="183"/>
        <end position="202"/>
    </location>
</feature>
<dbReference type="Proteomes" id="UP001222932">
    <property type="component" value="Unassembled WGS sequence"/>
</dbReference>
<feature type="transmembrane region" description="Helical" evidence="1">
    <location>
        <begin position="59"/>
        <end position="80"/>
    </location>
</feature>
<evidence type="ECO:0000313" key="3">
    <source>
        <dbReference type="Proteomes" id="UP001222932"/>
    </source>
</evidence>